<feature type="binding site" evidence="8">
    <location>
        <position position="8"/>
    </location>
    <ligand>
        <name>Mg(2+)</name>
        <dbReference type="ChEBI" id="CHEBI:18420"/>
    </ligand>
</feature>
<proteinExistence type="inferred from homology"/>
<dbReference type="Gene3D" id="3.90.470.20">
    <property type="entry name" value="4'-phosphopantetheinyl transferase domain"/>
    <property type="match status" value="1"/>
</dbReference>
<comment type="function">
    <text evidence="8">Transfers the 4'-phosphopantetheine moiety from coenzyme A to a Ser of acyl-carrier-protein.</text>
</comment>
<comment type="caution">
    <text evidence="10">The sequence shown here is derived from an EMBL/GenBank/DDBJ whole genome shotgun (WGS) entry which is preliminary data.</text>
</comment>
<evidence type="ECO:0000313" key="11">
    <source>
        <dbReference type="Proteomes" id="UP001597079"/>
    </source>
</evidence>
<dbReference type="EC" id="2.7.8.7" evidence="8"/>
<dbReference type="EMBL" id="JBHUCX010000035">
    <property type="protein sequence ID" value="MFD1675666.1"/>
    <property type="molecule type" value="Genomic_DNA"/>
</dbReference>
<keyword evidence="11" id="KW-1185">Reference proteome</keyword>
<dbReference type="Proteomes" id="UP001597079">
    <property type="component" value="Unassembled WGS sequence"/>
</dbReference>
<dbReference type="Pfam" id="PF01648">
    <property type="entry name" value="ACPS"/>
    <property type="match status" value="1"/>
</dbReference>
<comment type="catalytic activity">
    <reaction evidence="8">
        <text>apo-[ACP] + CoA = holo-[ACP] + adenosine 3',5'-bisphosphate + H(+)</text>
        <dbReference type="Rhea" id="RHEA:12068"/>
        <dbReference type="Rhea" id="RHEA-COMP:9685"/>
        <dbReference type="Rhea" id="RHEA-COMP:9690"/>
        <dbReference type="ChEBI" id="CHEBI:15378"/>
        <dbReference type="ChEBI" id="CHEBI:29999"/>
        <dbReference type="ChEBI" id="CHEBI:57287"/>
        <dbReference type="ChEBI" id="CHEBI:58343"/>
        <dbReference type="ChEBI" id="CHEBI:64479"/>
        <dbReference type="EC" id="2.7.8.7"/>
    </reaction>
</comment>
<evidence type="ECO:0000313" key="10">
    <source>
        <dbReference type="EMBL" id="MFD1675666.1"/>
    </source>
</evidence>
<comment type="subcellular location">
    <subcellularLocation>
        <location evidence="8">Cytoplasm</location>
    </subcellularLocation>
</comment>
<dbReference type="SUPFAM" id="SSF56214">
    <property type="entry name" value="4'-phosphopantetheinyl transferase"/>
    <property type="match status" value="1"/>
</dbReference>
<keyword evidence="7 8" id="KW-0275">Fatty acid biosynthesis</keyword>
<evidence type="ECO:0000256" key="5">
    <source>
        <dbReference type="ARBA" id="ARBA00022842"/>
    </source>
</evidence>
<gene>
    <name evidence="8 10" type="primary">acpS</name>
    <name evidence="10" type="ORF">ACFSB2_13275</name>
</gene>
<evidence type="ECO:0000256" key="3">
    <source>
        <dbReference type="ARBA" id="ARBA00022723"/>
    </source>
</evidence>
<sequence length="125" mass="13670">MILGIGSDIAETTRIRQAIERHGQPFLRRVLGAAEQKQCAQYGPVRLAEFVAGRFAAKEALAKAVGCGLAKLSMASVSLMVTDDGLHVMWEARSALQRLGARDRLHVSISHTEQIAFATAIWERL</sequence>
<dbReference type="InterPro" id="IPR002582">
    <property type="entry name" value="ACPS"/>
</dbReference>
<comment type="cofactor">
    <cofactor evidence="8">
        <name>Mg(2+)</name>
        <dbReference type="ChEBI" id="CHEBI:18420"/>
    </cofactor>
</comment>
<dbReference type="NCBIfam" id="TIGR00516">
    <property type="entry name" value="acpS"/>
    <property type="match status" value="1"/>
</dbReference>
<keyword evidence="6 8" id="KW-0443">Lipid metabolism</keyword>
<feature type="binding site" evidence="8">
    <location>
        <position position="59"/>
    </location>
    <ligand>
        <name>Mg(2+)</name>
        <dbReference type="ChEBI" id="CHEBI:18420"/>
    </ligand>
</feature>
<dbReference type="RefSeq" id="WP_377943552.1">
    <property type="nucleotide sequence ID" value="NZ_JBHUCX010000035.1"/>
</dbReference>
<evidence type="ECO:0000256" key="2">
    <source>
        <dbReference type="ARBA" id="ARBA00022679"/>
    </source>
</evidence>
<name>A0ABW4JIT0_9BACL</name>
<feature type="domain" description="4'-phosphopantetheinyl transferase" evidence="9">
    <location>
        <begin position="4"/>
        <end position="80"/>
    </location>
</feature>
<keyword evidence="3 8" id="KW-0479">Metal-binding</keyword>
<evidence type="ECO:0000259" key="9">
    <source>
        <dbReference type="Pfam" id="PF01648"/>
    </source>
</evidence>
<keyword evidence="5 8" id="KW-0460">Magnesium</keyword>
<evidence type="ECO:0000256" key="6">
    <source>
        <dbReference type="ARBA" id="ARBA00023098"/>
    </source>
</evidence>
<evidence type="ECO:0000256" key="8">
    <source>
        <dbReference type="HAMAP-Rule" id="MF_00101"/>
    </source>
</evidence>
<dbReference type="GO" id="GO:0008897">
    <property type="term" value="F:holo-[acyl-carrier-protein] synthase activity"/>
    <property type="evidence" value="ECO:0007669"/>
    <property type="project" value="UniProtKB-EC"/>
</dbReference>
<organism evidence="10 11">
    <name type="scientific">Alicyclobacillus fodiniaquatilis</name>
    <dbReference type="NCBI Taxonomy" id="1661150"/>
    <lineage>
        <taxon>Bacteria</taxon>
        <taxon>Bacillati</taxon>
        <taxon>Bacillota</taxon>
        <taxon>Bacilli</taxon>
        <taxon>Bacillales</taxon>
        <taxon>Alicyclobacillaceae</taxon>
        <taxon>Alicyclobacillus</taxon>
    </lineage>
</organism>
<keyword evidence="2 8" id="KW-0808">Transferase</keyword>
<dbReference type="InterPro" id="IPR008278">
    <property type="entry name" value="4-PPantetheinyl_Trfase_dom"/>
</dbReference>
<dbReference type="InterPro" id="IPR037143">
    <property type="entry name" value="4-PPantetheinyl_Trfase_dom_sf"/>
</dbReference>
<protein>
    <recommendedName>
        <fullName evidence="8">Holo-[acyl-carrier-protein] synthase</fullName>
        <shortName evidence="8">Holo-ACP synthase</shortName>
        <ecNumber evidence="8">2.7.8.7</ecNumber>
    </recommendedName>
    <alternativeName>
        <fullName evidence="8">4'-phosphopantetheinyl transferase AcpS</fullName>
    </alternativeName>
</protein>
<evidence type="ECO:0000256" key="7">
    <source>
        <dbReference type="ARBA" id="ARBA00023160"/>
    </source>
</evidence>
<keyword evidence="8" id="KW-0963">Cytoplasm</keyword>
<keyword evidence="4 8" id="KW-0276">Fatty acid metabolism</keyword>
<dbReference type="NCBIfam" id="TIGR00556">
    <property type="entry name" value="pantethn_trn"/>
    <property type="match status" value="1"/>
</dbReference>
<dbReference type="InterPro" id="IPR004568">
    <property type="entry name" value="Ppantetheine-prot_Trfase_dom"/>
</dbReference>
<dbReference type="HAMAP" id="MF_00101">
    <property type="entry name" value="AcpS"/>
    <property type="match status" value="1"/>
</dbReference>
<comment type="similarity">
    <text evidence="8">Belongs to the P-Pant transferase superfamily. AcpS family.</text>
</comment>
<evidence type="ECO:0000256" key="1">
    <source>
        <dbReference type="ARBA" id="ARBA00022516"/>
    </source>
</evidence>
<keyword evidence="1 8" id="KW-0444">Lipid biosynthesis</keyword>
<reference evidence="11" key="1">
    <citation type="journal article" date="2019" name="Int. J. Syst. Evol. Microbiol.">
        <title>The Global Catalogue of Microorganisms (GCM) 10K type strain sequencing project: providing services to taxonomists for standard genome sequencing and annotation.</title>
        <authorList>
            <consortium name="The Broad Institute Genomics Platform"/>
            <consortium name="The Broad Institute Genome Sequencing Center for Infectious Disease"/>
            <person name="Wu L."/>
            <person name="Ma J."/>
        </authorList>
    </citation>
    <scope>NUCLEOTIDE SEQUENCE [LARGE SCALE GENOMIC DNA]</scope>
    <source>
        <strain evidence="11">CGMCC 1.12286</strain>
    </source>
</reference>
<accession>A0ABW4JIT0</accession>
<evidence type="ECO:0000256" key="4">
    <source>
        <dbReference type="ARBA" id="ARBA00022832"/>
    </source>
</evidence>